<protein>
    <submittedName>
        <fullName evidence="3">Nuclear receptor coactivator 7-like</fullName>
    </submittedName>
</protein>
<accession>A0A6I9VX51</accession>
<feature type="region of interest" description="Disordered" evidence="1">
    <location>
        <begin position="508"/>
        <end position="577"/>
    </location>
</feature>
<dbReference type="OrthoDB" id="26679at2759"/>
<organism evidence="2 3">
    <name type="scientific">Pogonomyrmex barbatus</name>
    <name type="common">red harvester ant</name>
    <dbReference type="NCBI Taxonomy" id="144034"/>
    <lineage>
        <taxon>Eukaryota</taxon>
        <taxon>Metazoa</taxon>
        <taxon>Ecdysozoa</taxon>
        <taxon>Arthropoda</taxon>
        <taxon>Hexapoda</taxon>
        <taxon>Insecta</taxon>
        <taxon>Pterygota</taxon>
        <taxon>Neoptera</taxon>
        <taxon>Endopterygota</taxon>
        <taxon>Hymenoptera</taxon>
        <taxon>Apocrita</taxon>
        <taxon>Aculeata</taxon>
        <taxon>Formicoidea</taxon>
        <taxon>Formicidae</taxon>
        <taxon>Myrmicinae</taxon>
        <taxon>Pogonomyrmex</taxon>
    </lineage>
</organism>
<name>A0A6I9VX51_9HYME</name>
<feature type="compositionally biased region" description="Basic and acidic residues" evidence="1">
    <location>
        <begin position="520"/>
        <end position="533"/>
    </location>
</feature>
<feature type="compositionally biased region" description="Basic and acidic residues" evidence="1">
    <location>
        <begin position="22"/>
        <end position="38"/>
    </location>
</feature>
<feature type="region of interest" description="Disordered" evidence="1">
    <location>
        <begin position="297"/>
        <end position="322"/>
    </location>
</feature>
<feature type="compositionally biased region" description="Basic and acidic residues" evidence="1">
    <location>
        <begin position="79"/>
        <end position="92"/>
    </location>
</feature>
<reference evidence="3" key="1">
    <citation type="submission" date="2025-08" db="UniProtKB">
        <authorList>
            <consortium name="RefSeq"/>
        </authorList>
    </citation>
    <scope>IDENTIFICATION</scope>
</reference>
<proteinExistence type="predicted"/>
<feature type="compositionally biased region" description="Gly residues" evidence="1">
    <location>
        <begin position="1"/>
        <end position="16"/>
    </location>
</feature>
<dbReference type="RefSeq" id="XP_011632868.1">
    <property type="nucleotide sequence ID" value="XM_011634566.1"/>
</dbReference>
<gene>
    <name evidence="3" type="primary">LOC105424374</name>
</gene>
<feature type="compositionally biased region" description="Polar residues" evidence="1">
    <location>
        <begin position="645"/>
        <end position="655"/>
    </location>
</feature>
<dbReference type="Proteomes" id="UP000504615">
    <property type="component" value="Unplaced"/>
</dbReference>
<evidence type="ECO:0000313" key="3">
    <source>
        <dbReference type="RefSeq" id="XP_011632868.1"/>
    </source>
</evidence>
<feature type="compositionally biased region" description="Basic and acidic residues" evidence="1">
    <location>
        <begin position="551"/>
        <end position="563"/>
    </location>
</feature>
<feature type="compositionally biased region" description="Low complexity" evidence="1">
    <location>
        <begin position="656"/>
        <end position="673"/>
    </location>
</feature>
<feature type="compositionally biased region" description="Polar residues" evidence="1">
    <location>
        <begin position="621"/>
        <end position="634"/>
    </location>
</feature>
<feature type="region of interest" description="Disordered" evidence="1">
    <location>
        <begin position="399"/>
        <end position="434"/>
    </location>
</feature>
<evidence type="ECO:0000256" key="1">
    <source>
        <dbReference type="SAM" id="MobiDB-lite"/>
    </source>
</evidence>
<dbReference type="KEGG" id="pbar:105424374"/>
<dbReference type="GeneID" id="105424374"/>
<feature type="region of interest" description="Disordered" evidence="1">
    <location>
        <begin position="339"/>
        <end position="379"/>
    </location>
</feature>
<feature type="region of interest" description="Disordered" evidence="1">
    <location>
        <begin position="79"/>
        <end position="103"/>
    </location>
</feature>
<feature type="compositionally biased region" description="Basic and acidic residues" evidence="1">
    <location>
        <begin position="297"/>
        <end position="310"/>
    </location>
</feature>
<feature type="compositionally biased region" description="Basic and acidic residues" evidence="1">
    <location>
        <begin position="356"/>
        <end position="371"/>
    </location>
</feature>
<feature type="region of interest" description="Disordered" evidence="1">
    <location>
        <begin position="1"/>
        <end position="38"/>
    </location>
</feature>
<dbReference type="AlphaFoldDB" id="A0A6I9VX51"/>
<feature type="compositionally biased region" description="Basic and acidic residues" evidence="1">
    <location>
        <begin position="807"/>
        <end position="818"/>
    </location>
</feature>
<feature type="region of interest" description="Disordered" evidence="1">
    <location>
        <begin position="603"/>
        <end position="676"/>
    </location>
</feature>
<sequence>MALFSGGGSGAGGGGGGPPPIKPEDGIPSRQRSLKDRLREGITGGFAWQSKSRSVDHGFTTPFDLDALRNKVEGRFESVDKLSKDSDNESKDGSTAQEKKHGRVSQPINTIAYTVSATACIASVLIERILSYTCTIPIGCRDKTIRISSNVCLHCALVFDIIFDFAELLDNLRPVSPKPGHMERVKTPLGTSGVTTDEDEQPFRERFLKINVRHITDGQGVVGGVLLVTPNAVMFDPNVSDPLVIEHGAESYGVIAPMEFVVNAAIYYDIAHMRVSHTESGNLDKKPEIYYMKKPQVDNRKCQSPGKEENFPELAGDDSESVCSCAERDGDAFPKAFERELVTPTNLQSEENSTSTKDKEKEKDSNEKEEVCIGGQASRTLEERRRSMLDHHWAVPSKDRSTFSVDDEQQDSLNSDKAEPTKSNAIPEDEEGSLVKLSCHDSGIDIRDPNPPIPIVQPIPSKKVYSDADIVLSSDWVPPITIAPTNITSSLEATSAINGRKKASSVSFSLESNAEEPEKDEEHKEDDKQETRKNKMLKRLSYPLSWMEGLTGEKDDDSSKSISDKMSSLPNSADSHHSSVFSKVFSSSPINLVSDFSSGLFAKTPSEESGGGGRAGGTPPLTASSLSQDSSNFSPGPGGLIGRSSVGTFIRQQPLTSSGSSSVDSSRGSKTSTTAPRLDYRSMVSVEDMPELFVSFDKLIPRPARSCEDPPLYLRLRTGRPKDKKIPRSTPIMSYGKKKLRPEYWFSVPRNRVDDLYRFIHAWVPSLYGELDENYWRERGYILSDTDTDLSPELSPHESGEGADSTEESKTRDGQGDDISELTRESWEVIKAPYVKLYSILKTSSTSDCDKFILYSSLLHLK</sequence>
<feature type="region of interest" description="Disordered" evidence="1">
    <location>
        <begin position="787"/>
        <end position="818"/>
    </location>
</feature>
<evidence type="ECO:0000313" key="2">
    <source>
        <dbReference type="Proteomes" id="UP000504615"/>
    </source>
</evidence>
<keyword evidence="2" id="KW-1185">Reference proteome</keyword>